<keyword evidence="2 3" id="KW-0808">Transferase</keyword>
<organism evidence="5 6">
    <name type="scientific">Domibacillus enclensis</name>
    <dbReference type="NCBI Taxonomy" id="1017273"/>
    <lineage>
        <taxon>Bacteria</taxon>
        <taxon>Bacillati</taxon>
        <taxon>Bacillota</taxon>
        <taxon>Bacilli</taxon>
        <taxon>Bacillales</taxon>
        <taxon>Bacillaceae</taxon>
        <taxon>Domibacillus</taxon>
    </lineage>
</organism>
<comment type="catalytic activity">
    <reaction evidence="3">
        <text>thymidine + phosphate = 2-deoxy-alpha-D-ribose 1-phosphate + thymine</text>
        <dbReference type="Rhea" id="RHEA:16037"/>
        <dbReference type="ChEBI" id="CHEBI:17748"/>
        <dbReference type="ChEBI" id="CHEBI:17821"/>
        <dbReference type="ChEBI" id="CHEBI:43474"/>
        <dbReference type="ChEBI" id="CHEBI:57259"/>
        <dbReference type="EC" id="2.4.2.2"/>
    </reaction>
</comment>
<comment type="catalytic activity">
    <reaction evidence="3">
        <text>guanosine + phosphate = alpha-D-ribose 1-phosphate + guanine</text>
        <dbReference type="Rhea" id="RHEA:13233"/>
        <dbReference type="ChEBI" id="CHEBI:16235"/>
        <dbReference type="ChEBI" id="CHEBI:16750"/>
        <dbReference type="ChEBI" id="CHEBI:43474"/>
        <dbReference type="ChEBI" id="CHEBI:57720"/>
        <dbReference type="EC" id="2.4.2.1"/>
    </reaction>
</comment>
<comment type="catalytic activity">
    <reaction evidence="3">
        <text>uridine + phosphate = alpha-D-ribose 1-phosphate + uracil</text>
        <dbReference type="Rhea" id="RHEA:24388"/>
        <dbReference type="ChEBI" id="CHEBI:16704"/>
        <dbReference type="ChEBI" id="CHEBI:17568"/>
        <dbReference type="ChEBI" id="CHEBI:43474"/>
        <dbReference type="ChEBI" id="CHEBI:57720"/>
        <dbReference type="EC" id="2.4.2.2"/>
    </reaction>
</comment>
<dbReference type="InterPro" id="IPR011051">
    <property type="entry name" value="RmlC_Cupin_sf"/>
</dbReference>
<evidence type="ECO:0000256" key="3">
    <source>
        <dbReference type="HAMAP-Rule" id="MF_01537"/>
    </source>
</evidence>
<dbReference type="EC" id="2.4.2.2" evidence="3"/>
<dbReference type="EC" id="2.4.2.1" evidence="3"/>
<name>A0A1N6TRF8_9BACI</name>
<reference evidence="5 6" key="1">
    <citation type="submission" date="2017-01" db="EMBL/GenBank/DDBJ databases">
        <authorList>
            <person name="Mah S.A."/>
            <person name="Swanson W.J."/>
            <person name="Moy G.W."/>
            <person name="Vacquier V.D."/>
        </authorList>
    </citation>
    <scope>NUCLEOTIDE SEQUENCE [LARGE SCALE GENOMIC DNA]</scope>
    <source>
        <strain evidence="5 6">NIO-1016</strain>
    </source>
</reference>
<dbReference type="InterPro" id="IPR014710">
    <property type="entry name" value="RmlC-like_jellyroll"/>
</dbReference>
<evidence type="ECO:0000313" key="5">
    <source>
        <dbReference type="EMBL" id="SIQ55931.1"/>
    </source>
</evidence>
<dbReference type="GO" id="GO:0004731">
    <property type="term" value="F:purine-nucleoside phosphorylase activity"/>
    <property type="evidence" value="ECO:0007669"/>
    <property type="project" value="UniProtKB-UniRule"/>
</dbReference>
<evidence type="ECO:0000313" key="7">
    <source>
        <dbReference type="Proteomes" id="UP000215545"/>
    </source>
</evidence>
<dbReference type="RefSeq" id="WP_045851617.1">
    <property type="nucleotide sequence ID" value="NZ_FTLX01000003.1"/>
</dbReference>
<comment type="catalytic activity">
    <reaction evidence="3">
        <text>adenosine + phosphate = alpha-D-ribose 1-phosphate + adenine</text>
        <dbReference type="Rhea" id="RHEA:27642"/>
        <dbReference type="ChEBI" id="CHEBI:16335"/>
        <dbReference type="ChEBI" id="CHEBI:16708"/>
        <dbReference type="ChEBI" id="CHEBI:43474"/>
        <dbReference type="ChEBI" id="CHEBI:57720"/>
        <dbReference type="EC" id="2.4.2.1"/>
    </reaction>
</comment>
<comment type="similarity">
    <text evidence="3">Belongs to the nucleoside phosphorylase PpnP family.</text>
</comment>
<dbReference type="Pfam" id="PF06865">
    <property type="entry name" value="Ppnp"/>
    <property type="match status" value="1"/>
</dbReference>
<comment type="catalytic activity">
    <reaction evidence="3">
        <text>inosine + phosphate = alpha-D-ribose 1-phosphate + hypoxanthine</text>
        <dbReference type="Rhea" id="RHEA:27646"/>
        <dbReference type="ChEBI" id="CHEBI:17368"/>
        <dbReference type="ChEBI" id="CHEBI:17596"/>
        <dbReference type="ChEBI" id="CHEBI:43474"/>
        <dbReference type="ChEBI" id="CHEBI:57720"/>
        <dbReference type="EC" id="2.4.2.1"/>
    </reaction>
</comment>
<dbReference type="Gene3D" id="2.60.120.10">
    <property type="entry name" value="Jelly Rolls"/>
    <property type="match status" value="1"/>
</dbReference>
<sequence>MMQFKGVTVDKAANVYFDGKVTSRTVYFEDGSKKTLGIMMPGEYEFSTELKEEMDITAGSLEYKLQDGDWQTIDGSGVFYVPANESFQLKVQTVVDYCCSYLAE</sequence>
<dbReference type="EMBL" id="FTLX01000003">
    <property type="protein sequence ID" value="SIQ55931.1"/>
    <property type="molecule type" value="Genomic_DNA"/>
</dbReference>
<dbReference type="HAMAP" id="MF_01537">
    <property type="entry name" value="Nucleos_phosphorylase_PpnP"/>
    <property type="match status" value="1"/>
</dbReference>
<comment type="catalytic activity">
    <reaction evidence="3">
        <text>xanthosine + phosphate = alpha-D-ribose 1-phosphate + xanthine</text>
        <dbReference type="Rhea" id="RHEA:27638"/>
        <dbReference type="ChEBI" id="CHEBI:17712"/>
        <dbReference type="ChEBI" id="CHEBI:18107"/>
        <dbReference type="ChEBI" id="CHEBI:43474"/>
        <dbReference type="ChEBI" id="CHEBI:57720"/>
        <dbReference type="EC" id="2.4.2.1"/>
    </reaction>
</comment>
<comment type="function">
    <text evidence="3">Catalyzes the phosphorolysis of diverse nucleosides, yielding D-ribose 1-phosphate and the respective free bases. Can use uridine, adenosine, guanosine, cytidine, thymidine, inosine and xanthosine as substrates. Also catalyzes the reverse reactions.</text>
</comment>
<protein>
    <recommendedName>
        <fullName evidence="3">Pyrimidine/purine nucleoside phosphorylase</fullName>
        <ecNumber evidence="3">2.4.2.1</ecNumber>
        <ecNumber evidence="3">2.4.2.2</ecNumber>
    </recommendedName>
    <alternativeName>
        <fullName evidence="3">Adenosine phosphorylase</fullName>
    </alternativeName>
    <alternativeName>
        <fullName evidence="3">Cytidine phosphorylase</fullName>
    </alternativeName>
    <alternativeName>
        <fullName evidence="3">Guanosine phosphorylase</fullName>
    </alternativeName>
    <alternativeName>
        <fullName evidence="3">Inosine phosphorylase</fullName>
    </alternativeName>
    <alternativeName>
        <fullName evidence="3">Thymidine phosphorylase</fullName>
    </alternativeName>
    <alternativeName>
        <fullName evidence="3">Uridine phosphorylase</fullName>
    </alternativeName>
    <alternativeName>
        <fullName evidence="3">Xanthosine phosphorylase</fullName>
    </alternativeName>
</protein>
<dbReference type="AlphaFoldDB" id="A0A1N6TRF8"/>
<gene>
    <name evidence="3" type="primary">ppnP</name>
    <name evidence="4" type="ORF">B1B05_06925</name>
    <name evidence="5" type="ORF">SAMN05443094_10355</name>
</gene>
<keyword evidence="7" id="KW-1185">Reference proteome</keyword>
<comment type="catalytic activity">
    <reaction evidence="3">
        <text>a purine D-ribonucleoside + phosphate = a purine nucleobase + alpha-D-ribose 1-phosphate</text>
        <dbReference type="Rhea" id="RHEA:19805"/>
        <dbReference type="ChEBI" id="CHEBI:26386"/>
        <dbReference type="ChEBI" id="CHEBI:43474"/>
        <dbReference type="ChEBI" id="CHEBI:57720"/>
        <dbReference type="ChEBI" id="CHEBI:142355"/>
        <dbReference type="EC" id="2.4.2.1"/>
    </reaction>
</comment>
<dbReference type="STRING" id="1017273.SAMN05443094_10355"/>
<dbReference type="PANTHER" id="PTHR36540">
    <property type="entry name" value="PYRIMIDINE/PURINE NUCLEOSIDE PHOSPHORYLASE"/>
    <property type="match status" value="1"/>
</dbReference>
<proteinExistence type="inferred from homology"/>
<evidence type="ECO:0000256" key="2">
    <source>
        <dbReference type="ARBA" id="ARBA00022679"/>
    </source>
</evidence>
<dbReference type="GO" id="GO:0016154">
    <property type="term" value="F:pyrimidine-nucleoside phosphorylase activity"/>
    <property type="evidence" value="ECO:0007669"/>
    <property type="project" value="UniProtKB-UniRule"/>
</dbReference>
<dbReference type="GO" id="GO:0005829">
    <property type="term" value="C:cytosol"/>
    <property type="evidence" value="ECO:0007669"/>
    <property type="project" value="TreeGrafter"/>
</dbReference>
<dbReference type="InterPro" id="IPR009664">
    <property type="entry name" value="Ppnp"/>
</dbReference>
<evidence type="ECO:0000313" key="4">
    <source>
        <dbReference type="EMBL" id="OXS78339.1"/>
    </source>
</evidence>
<reference evidence="4" key="3">
    <citation type="submission" date="2017-03" db="EMBL/GenBank/DDBJ databases">
        <authorList>
            <person name="Dastager S.G."/>
            <person name="Neurgaonkar P.S."/>
            <person name="Dharne M.S."/>
        </authorList>
    </citation>
    <scope>NUCLEOTIDE SEQUENCE</scope>
    <source>
        <strain evidence="4">DSM 25145</strain>
    </source>
</reference>
<dbReference type="EMBL" id="MWSK01000003">
    <property type="protein sequence ID" value="OXS78339.1"/>
    <property type="molecule type" value="Genomic_DNA"/>
</dbReference>
<comment type="catalytic activity">
    <reaction evidence="3">
        <text>cytidine + phosphate = cytosine + alpha-D-ribose 1-phosphate</text>
        <dbReference type="Rhea" id="RHEA:52540"/>
        <dbReference type="ChEBI" id="CHEBI:16040"/>
        <dbReference type="ChEBI" id="CHEBI:17562"/>
        <dbReference type="ChEBI" id="CHEBI:43474"/>
        <dbReference type="ChEBI" id="CHEBI:57720"/>
        <dbReference type="EC" id="2.4.2.2"/>
    </reaction>
</comment>
<dbReference type="Proteomes" id="UP000186385">
    <property type="component" value="Unassembled WGS sequence"/>
</dbReference>
<dbReference type="CDD" id="cd20296">
    <property type="entry name" value="cupin_PpnP-like"/>
    <property type="match status" value="1"/>
</dbReference>
<reference evidence="7" key="2">
    <citation type="submission" date="2017-03" db="EMBL/GenBank/DDBJ databases">
        <title>Bacillus sp. V-88(T) DSM27956, whole genome shotgun sequencing project.</title>
        <authorList>
            <person name="Dastager S.G."/>
            <person name="Neurgaonkar P.S."/>
            <person name="Dharne M.S."/>
        </authorList>
    </citation>
    <scope>NUCLEOTIDE SEQUENCE [LARGE SCALE GENOMIC DNA]</scope>
    <source>
        <strain evidence="7">DSM 25145</strain>
    </source>
</reference>
<accession>A0A1N6TRF8</accession>
<dbReference type="OrthoDB" id="9793848at2"/>
<evidence type="ECO:0000313" key="6">
    <source>
        <dbReference type="Proteomes" id="UP000186385"/>
    </source>
</evidence>
<dbReference type="PANTHER" id="PTHR36540:SF1">
    <property type="entry name" value="PYRIMIDINE_PURINE NUCLEOSIDE PHOSPHORYLASE"/>
    <property type="match status" value="1"/>
</dbReference>
<dbReference type="SUPFAM" id="SSF51182">
    <property type="entry name" value="RmlC-like cupins"/>
    <property type="match status" value="1"/>
</dbReference>
<keyword evidence="1 3" id="KW-0328">Glycosyltransferase</keyword>
<evidence type="ECO:0000256" key="1">
    <source>
        <dbReference type="ARBA" id="ARBA00022676"/>
    </source>
</evidence>
<dbReference type="Proteomes" id="UP000215545">
    <property type="component" value="Unassembled WGS sequence"/>
</dbReference>